<evidence type="ECO:0000313" key="3">
    <source>
        <dbReference type="Proteomes" id="UP000541109"/>
    </source>
</evidence>
<comment type="caution">
    <text evidence="2">The sequence shown here is derived from an EMBL/GenBank/DDBJ whole genome shotgun (WGS) entry which is preliminary data.</text>
</comment>
<sequence>MSPSRITRFLPAAVCLALAALLPAQGHAAVRQHRTTFMENTPFASVAVVDAPTTRKAQSKPYVLLPEQAASCISVSRRKRVFLYLNHYFPERVGDSGFFIVRITAPQGDADTMVHAFRNSGWVKLEKEEELREFAIPEGTDVRFPDLRAAYRQAPAEIAPIDRAKEINEMLGGDFHARRAGSLTVSAADTGLFRNDPGDIAKVWHYLIAFKATSFLNSNARPIFNFEPLPGIDTYEVEVASDHSFVTDTAHLTVKVGAPCERTE</sequence>
<dbReference type="RefSeq" id="WP_182165903.1">
    <property type="nucleotide sequence ID" value="NZ_JACFXV010000054.1"/>
</dbReference>
<protein>
    <submittedName>
        <fullName evidence="2">Uncharacterized protein</fullName>
    </submittedName>
</protein>
<keyword evidence="3" id="KW-1185">Reference proteome</keyword>
<dbReference type="AlphaFoldDB" id="A0A839AFR3"/>
<organism evidence="2 3">
    <name type="scientific">Stappia albiluteola</name>
    <dbReference type="NCBI Taxonomy" id="2758565"/>
    <lineage>
        <taxon>Bacteria</taxon>
        <taxon>Pseudomonadati</taxon>
        <taxon>Pseudomonadota</taxon>
        <taxon>Alphaproteobacteria</taxon>
        <taxon>Hyphomicrobiales</taxon>
        <taxon>Stappiaceae</taxon>
        <taxon>Stappia</taxon>
    </lineage>
</organism>
<keyword evidence="1" id="KW-0732">Signal</keyword>
<evidence type="ECO:0000313" key="2">
    <source>
        <dbReference type="EMBL" id="MBA5777965.1"/>
    </source>
</evidence>
<reference evidence="2 3" key="1">
    <citation type="submission" date="2020-07" db="EMBL/GenBank/DDBJ databases">
        <title>Stappia sp., F7233, whole genome shotgun sequencing project.</title>
        <authorList>
            <person name="Jiang S."/>
            <person name="Liu Z.W."/>
            <person name="Du Z.J."/>
        </authorList>
    </citation>
    <scope>NUCLEOTIDE SEQUENCE [LARGE SCALE GENOMIC DNA]</scope>
    <source>
        <strain evidence="2 3">F7233</strain>
    </source>
</reference>
<feature type="signal peptide" evidence="1">
    <location>
        <begin position="1"/>
        <end position="28"/>
    </location>
</feature>
<proteinExistence type="predicted"/>
<dbReference type="EMBL" id="JACFXV010000054">
    <property type="protein sequence ID" value="MBA5777965.1"/>
    <property type="molecule type" value="Genomic_DNA"/>
</dbReference>
<name>A0A839AFR3_9HYPH</name>
<feature type="chain" id="PRO_5032386096" evidence="1">
    <location>
        <begin position="29"/>
        <end position="264"/>
    </location>
</feature>
<dbReference type="Proteomes" id="UP000541109">
    <property type="component" value="Unassembled WGS sequence"/>
</dbReference>
<accession>A0A839AFR3</accession>
<gene>
    <name evidence="2" type="ORF">H2509_12610</name>
</gene>
<evidence type="ECO:0000256" key="1">
    <source>
        <dbReference type="SAM" id="SignalP"/>
    </source>
</evidence>